<reference evidence="1" key="1">
    <citation type="submission" date="2022-07" db="EMBL/GenBank/DDBJ databases">
        <authorList>
            <person name="Trinca V."/>
            <person name="Uliana J.V.C."/>
            <person name="Torres T.T."/>
            <person name="Ward R.J."/>
            <person name="Monesi N."/>
        </authorList>
    </citation>
    <scope>NUCLEOTIDE SEQUENCE</scope>
    <source>
        <strain evidence="1">HSMRA1968</strain>
        <tissue evidence="1">Whole embryos</tissue>
    </source>
</reference>
<evidence type="ECO:0000313" key="2">
    <source>
        <dbReference type="Proteomes" id="UP001151699"/>
    </source>
</evidence>
<feature type="non-terminal residue" evidence="1">
    <location>
        <position position="1"/>
    </location>
</feature>
<keyword evidence="2" id="KW-1185">Reference proteome</keyword>
<dbReference type="AlphaFoldDB" id="A0A9Q0RZ78"/>
<name>A0A9Q0RZ78_9DIPT</name>
<dbReference type="Proteomes" id="UP001151699">
    <property type="component" value="Chromosome X"/>
</dbReference>
<dbReference type="EMBL" id="WJQU01000003">
    <property type="protein sequence ID" value="KAJ6638282.1"/>
    <property type="molecule type" value="Genomic_DNA"/>
</dbReference>
<proteinExistence type="predicted"/>
<sequence length="78" mass="9346">MDTCTSPFNTKILDNDNCNDVDMSFEWCQYEFPFNITDRTNRKKVEKNSPTTHCNVLFITDALNLEFIFEYFEIFKEI</sequence>
<evidence type="ECO:0000313" key="1">
    <source>
        <dbReference type="EMBL" id="KAJ6638282.1"/>
    </source>
</evidence>
<protein>
    <submittedName>
        <fullName evidence="1">Uncharacterized protein</fullName>
    </submittedName>
</protein>
<comment type="caution">
    <text evidence="1">The sequence shown here is derived from an EMBL/GenBank/DDBJ whole genome shotgun (WGS) entry which is preliminary data.</text>
</comment>
<gene>
    <name evidence="1" type="ORF">Bhyg_11016</name>
</gene>
<accession>A0A9Q0RZ78</accession>
<organism evidence="1 2">
    <name type="scientific">Pseudolycoriella hygida</name>
    <dbReference type="NCBI Taxonomy" id="35572"/>
    <lineage>
        <taxon>Eukaryota</taxon>
        <taxon>Metazoa</taxon>
        <taxon>Ecdysozoa</taxon>
        <taxon>Arthropoda</taxon>
        <taxon>Hexapoda</taxon>
        <taxon>Insecta</taxon>
        <taxon>Pterygota</taxon>
        <taxon>Neoptera</taxon>
        <taxon>Endopterygota</taxon>
        <taxon>Diptera</taxon>
        <taxon>Nematocera</taxon>
        <taxon>Sciaroidea</taxon>
        <taxon>Sciaridae</taxon>
        <taxon>Pseudolycoriella</taxon>
    </lineage>
</organism>